<feature type="compositionally biased region" description="Low complexity" evidence="2">
    <location>
        <begin position="154"/>
        <end position="168"/>
    </location>
</feature>
<evidence type="ECO:0000256" key="3">
    <source>
        <dbReference type="SAM" id="SignalP"/>
    </source>
</evidence>
<gene>
    <name evidence="5" type="ORF">J42TS3_25020</name>
</gene>
<dbReference type="InterPro" id="IPR050695">
    <property type="entry name" value="N-acetylmuramoyl_amidase_3"/>
</dbReference>
<protein>
    <recommendedName>
        <fullName evidence="4">MurNAc-LAA domain-containing protein</fullName>
    </recommendedName>
</protein>
<dbReference type="PANTHER" id="PTHR30404">
    <property type="entry name" value="N-ACETYLMURAMOYL-L-ALANINE AMIDASE"/>
    <property type="match status" value="1"/>
</dbReference>
<dbReference type="InterPro" id="IPR012854">
    <property type="entry name" value="Cu_amine_oxidase-like_N"/>
</dbReference>
<name>A0ABQ4MBV9_9BACL</name>
<proteinExistence type="predicted"/>
<dbReference type="EMBL" id="BOSL01000007">
    <property type="protein sequence ID" value="GIP53467.1"/>
    <property type="molecule type" value="Genomic_DNA"/>
</dbReference>
<dbReference type="SUPFAM" id="SSF53187">
    <property type="entry name" value="Zn-dependent exopeptidases"/>
    <property type="match status" value="1"/>
</dbReference>
<comment type="caution">
    <text evidence="5">The sequence shown here is derived from an EMBL/GenBank/DDBJ whole genome shotgun (WGS) entry which is preliminary data.</text>
</comment>
<feature type="domain" description="MurNAc-LAA" evidence="4">
    <location>
        <begin position="386"/>
        <end position="495"/>
    </location>
</feature>
<organism evidence="5 6">
    <name type="scientific">Paenibacillus vini</name>
    <dbReference type="NCBI Taxonomy" id="1476024"/>
    <lineage>
        <taxon>Bacteria</taxon>
        <taxon>Bacillati</taxon>
        <taxon>Bacillota</taxon>
        <taxon>Bacilli</taxon>
        <taxon>Bacillales</taxon>
        <taxon>Paenibacillaceae</taxon>
        <taxon>Paenibacillus</taxon>
    </lineage>
</organism>
<feature type="region of interest" description="Disordered" evidence="2">
    <location>
        <begin position="150"/>
        <end position="179"/>
    </location>
</feature>
<evidence type="ECO:0000256" key="2">
    <source>
        <dbReference type="SAM" id="MobiDB-lite"/>
    </source>
</evidence>
<evidence type="ECO:0000313" key="6">
    <source>
        <dbReference type="Proteomes" id="UP000679992"/>
    </source>
</evidence>
<sequence length="500" mass="53360">MKKIGFLMVLTFFLLAFPGMSQAASAGTHIYLDGVELEQPVKAQAGNVNGSVMVPLRVIIESLGYDVNWEQKSGVVTIRQGDKNLQLTVGSNKATVDGESVKLSAAPMLQGGSTMVPLRFVGEQTGLKVSWDNDSKSAYLYSPDGGAAGAVIPGMGSSSPDSSNGQSETTEESGSEQEEAYIPEAPIGNGSVGVADLSMIQGISFSENKLIIAETGGIKPSVFTMNGPDRLVVDIPNAAFADTFQTAHPLDQTLRGQFAVTDYPDVSQIRYSMFDTKTSTIRIVVDLNYATQFQVINVGDGLVIIDLSAASTTPITQPGNGGKPLVVIDAGHGGSAPGAISITNKKEKDFALAVALKVEKLLKKETGLDYVLTRSTDATVSLQDRAKLANDLNATIFVSIHGNSVDAKTSPSGSETYYSRDESIPLADVMHRHLVESTKLPDRKVRKKSLHVTRETVMPAVLLEVGYLKNKTDEALMYSEDFQQRVAEGIVAGMKEYLGV</sequence>
<feature type="chain" id="PRO_5047007808" description="MurNAc-LAA domain-containing protein" evidence="3">
    <location>
        <begin position="24"/>
        <end position="500"/>
    </location>
</feature>
<dbReference type="Pfam" id="PF01520">
    <property type="entry name" value="Amidase_3"/>
    <property type="match status" value="1"/>
</dbReference>
<keyword evidence="3" id="KW-0732">Signal</keyword>
<dbReference type="Pfam" id="PF07833">
    <property type="entry name" value="Cu_amine_oxidN1"/>
    <property type="match status" value="1"/>
</dbReference>
<dbReference type="Proteomes" id="UP000679992">
    <property type="component" value="Unassembled WGS sequence"/>
</dbReference>
<evidence type="ECO:0000256" key="1">
    <source>
        <dbReference type="ARBA" id="ARBA00022801"/>
    </source>
</evidence>
<dbReference type="InterPro" id="IPR002508">
    <property type="entry name" value="MurNAc-LAA_cat"/>
</dbReference>
<feature type="compositionally biased region" description="Acidic residues" evidence="2">
    <location>
        <begin position="169"/>
        <end position="179"/>
    </location>
</feature>
<keyword evidence="1" id="KW-0378">Hydrolase</keyword>
<dbReference type="RefSeq" id="WP_213655022.1">
    <property type="nucleotide sequence ID" value="NZ_BOSL01000007.1"/>
</dbReference>
<dbReference type="SMART" id="SM00646">
    <property type="entry name" value="Ami_3"/>
    <property type="match status" value="1"/>
</dbReference>
<dbReference type="CDD" id="cd02696">
    <property type="entry name" value="MurNAc-LAA"/>
    <property type="match status" value="1"/>
</dbReference>
<dbReference type="PANTHER" id="PTHR30404:SF0">
    <property type="entry name" value="N-ACETYLMURAMOYL-L-ALANINE AMIDASE AMIC"/>
    <property type="match status" value="1"/>
</dbReference>
<dbReference type="SUPFAM" id="SSF55383">
    <property type="entry name" value="Copper amine oxidase, domain N"/>
    <property type="match status" value="1"/>
</dbReference>
<dbReference type="Gene3D" id="3.30.457.10">
    <property type="entry name" value="Copper amine oxidase-like, N-terminal domain"/>
    <property type="match status" value="1"/>
</dbReference>
<dbReference type="InterPro" id="IPR036582">
    <property type="entry name" value="Mao_N_sf"/>
</dbReference>
<dbReference type="Gene3D" id="3.40.630.40">
    <property type="entry name" value="Zn-dependent exopeptidases"/>
    <property type="match status" value="1"/>
</dbReference>
<dbReference type="Gene3D" id="2.60.40.3500">
    <property type="match status" value="1"/>
</dbReference>
<evidence type="ECO:0000313" key="5">
    <source>
        <dbReference type="EMBL" id="GIP53467.1"/>
    </source>
</evidence>
<dbReference type="InterPro" id="IPR021731">
    <property type="entry name" value="AMIN_dom"/>
</dbReference>
<feature type="signal peptide" evidence="3">
    <location>
        <begin position="1"/>
        <end position="23"/>
    </location>
</feature>
<evidence type="ECO:0000259" key="4">
    <source>
        <dbReference type="SMART" id="SM00646"/>
    </source>
</evidence>
<accession>A0ABQ4MBV9</accession>
<reference evidence="5 6" key="1">
    <citation type="submission" date="2021-03" db="EMBL/GenBank/DDBJ databases">
        <title>Antimicrobial resistance genes in bacteria isolated from Japanese honey, and their potential for conferring macrolide and lincosamide resistance in the American foulbrood pathogen Paenibacillus larvae.</title>
        <authorList>
            <person name="Okamoto M."/>
            <person name="Kumagai M."/>
            <person name="Kanamori H."/>
            <person name="Takamatsu D."/>
        </authorList>
    </citation>
    <scope>NUCLEOTIDE SEQUENCE [LARGE SCALE GENOMIC DNA]</scope>
    <source>
        <strain evidence="5 6">J42TS3</strain>
    </source>
</reference>
<dbReference type="Pfam" id="PF11741">
    <property type="entry name" value="AMIN"/>
    <property type="match status" value="1"/>
</dbReference>
<keyword evidence="6" id="KW-1185">Reference proteome</keyword>